<dbReference type="RefSeq" id="WP_091322609.1">
    <property type="nucleotide sequence ID" value="NZ_FOSW01000003.1"/>
</dbReference>
<dbReference type="SUPFAM" id="SSF52821">
    <property type="entry name" value="Rhodanese/Cell cycle control phosphatase"/>
    <property type="match status" value="1"/>
</dbReference>
<evidence type="ECO:0000313" key="7">
    <source>
        <dbReference type="Proteomes" id="UP000199152"/>
    </source>
</evidence>
<evidence type="ECO:0000256" key="2">
    <source>
        <dbReference type="ARBA" id="ARBA00023125"/>
    </source>
</evidence>
<dbReference type="AlphaFoldDB" id="A0A1I4CCU9"/>
<evidence type="ECO:0000256" key="1">
    <source>
        <dbReference type="ARBA" id="ARBA00023015"/>
    </source>
</evidence>
<dbReference type="EMBL" id="FOSW01000003">
    <property type="protein sequence ID" value="SFK78430.1"/>
    <property type="molecule type" value="Genomic_DNA"/>
</dbReference>
<sequence length="220" mass="23952">MGDRAAKDSLFDAFSEAARALGNGRRAEIVDVLAQGERSVEALAGEVGQSLANTSHHLRVLARAGLVTTRREGTRIHYRLAGEGVDRLWAALRDVAVDHVAGIDRLADAYLGDRTELRTVDRRELAGLVAAGAVVVLDVRPPAEYAAGHIPGARSVPPHEVQRHLGTLPQDTEIVAYCRGPYCVYADEAVRELRRHGFRARRLEDGFPEWRRAGLPVAVG</sequence>
<dbReference type="NCBIfam" id="NF033788">
    <property type="entry name" value="HTH_metalloreg"/>
    <property type="match status" value="1"/>
</dbReference>
<organism evidence="6 7">
    <name type="scientific">Geodermatophilus ruber</name>
    <dbReference type="NCBI Taxonomy" id="504800"/>
    <lineage>
        <taxon>Bacteria</taxon>
        <taxon>Bacillati</taxon>
        <taxon>Actinomycetota</taxon>
        <taxon>Actinomycetes</taxon>
        <taxon>Geodermatophilales</taxon>
        <taxon>Geodermatophilaceae</taxon>
        <taxon>Geodermatophilus</taxon>
    </lineage>
</organism>
<evidence type="ECO:0000259" key="4">
    <source>
        <dbReference type="PROSITE" id="PS50206"/>
    </source>
</evidence>
<protein>
    <submittedName>
        <fullName evidence="6">Transcriptional regulator, ArsR family</fullName>
    </submittedName>
</protein>
<proteinExistence type="predicted"/>
<dbReference type="Gene3D" id="1.10.10.10">
    <property type="entry name" value="Winged helix-like DNA-binding domain superfamily/Winged helix DNA-binding domain"/>
    <property type="match status" value="1"/>
</dbReference>
<evidence type="ECO:0000256" key="3">
    <source>
        <dbReference type="ARBA" id="ARBA00023163"/>
    </source>
</evidence>
<evidence type="ECO:0000259" key="5">
    <source>
        <dbReference type="PROSITE" id="PS50987"/>
    </source>
</evidence>
<dbReference type="SMART" id="SM00418">
    <property type="entry name" value="HTH_ARSR"/>
    <property type="match status" value="1"/>
</dbReference>
<dbReference type="InterPro" id="IPR036388">
    <property type="entry name" value="WH-like_DNA-bd_sf"/>
</dbReference>
<dbReference type="PANTHER" id="PTHR43132:SF8">
    <property type="entry name" value="HTH-TYPE TRANSCRIPTIONAL REGULATOR KMTR"/>
    <property type="match status" value="1"/>
</dbReference>
<dbReference type="PRINTS" id="PR00778">
    <property type="entry name" value="HTHARSR"/>
</dbReference>
<keyword evidence="2" id="KW-0238">DNA-binding</keyword>
<dbReference type="GO" id="GO:0003677">
    <property type="term" value="F:DNA binding"/>
    <property type="evidence" value="ECO:0007669"/>
    <property type="project" value="UniProtKB-KW"/>
</dbReference>
<keyword evidence="3" id="KW-0804">Transcription</keyword>
<dbReference type="InterPro" id="IPR001307">
    <property type="entry name" value="Thiosulphate_STrfase_CS"/>
</dbReference>
<dbReference type="SMART" id="SM00450">
    <property type="entry name" value="RHOD"/>
    <property type="match status" value="1"/>
</dbReference>
<gene>
    <name evidence="6" type="ORF">SAMN04488085_103428</name>
</gene>
<dbReference type="SUPFAM" id="SSF46785">
    <property type="entry name" value="Winged helix' DNA-binding domain"/>
    <property type="match status" value="1"/>
</dbReference>
<dbReference type="InterPro" id="IPR036873">
    <property type="entry name" value="Rhodanese-like_dom_sf"/>
</dbReference>
<keyword evidence="1" id="KW-0805">Transcription regulation</keyword>
<dbReference type="OrthoDB" id="9800872at2"/>
<feature type="domain" description="HTH arsR-type" evidence="5">
    <location>
        <begin position="6"/>
        <end position="100"/>
    </location>
</feature>
<dbReference type="InterPro" id="IPR051011">
    <property type="entry name" value="Metal_resp_trans_reg"/>
</dbReference>
<dbReference type="InterPro" id="IPR001845">
    <property type="entry name" value="HTH_ArsR_DNA-bd_dom"/>
</dbReference>
<evidence type="ECO:0000313" key="6">
    <source>
        <dbReference type="EMBL" id="SFK78430.1"/>
    </source>
</evidence>
<keyword evidence="7" id="KW-1185">Reference proteome</keyword>
<dbReference type="Gene3D" id="3.40.250.10">
    <property type="entry name" value="Rhodanese-like domain"/>
    <property type="match status" value="1"/>
</dbReference>
<dbReference type="CDD" id="cd00158">
    <property type="entry name" value="RHOD"/>
    <property type="match status" value="1"/>
</dbReference>
<dbReference type="InterPro" id="IPR011991">
    <property type="entry name" value="ArsR-like_HTH"/>
</dbReference>
<reference evidence="6 7" key="1">
    <citation type="submission" date="2016-10" db="EMBL/GenBank/DDBJ databases">
        <authorList>
            <person name="de Groot N.N."/>
        </authorList>
    </citation>
    <scope>NUCLEOTIDE SEQUENCE [LARGE SCALE GENOMIC DNA]</scope>
    <source>
        <strain evidence="6 7">DSM 45317</strain>
    </source>
</reference>
<dbReference type="InterPro" id="IPR001763">
    <property type="entry name" value="Rhodanese-like_dom"/>
</dbReference>
<dbReference type="InterPro" id="IPR036390">
    <property type="entry name" value="WH_DNA-bd_sf"/>
</dbReference>
<feature type="domain" description="Rhodanese" evidence="4">
    <location>
        <begin position="130"/>
        <end position="219"/>
    </location>
</feature>
<dbReference type="CDD" id="cd00090">
    <property type="entry name" value="HTH_ARSR"/>
    <property type="match status" value="1"/>
</dbReference>
<dbReference type="PANTHER" id="PTHR43132">
    <property type="entry name" value="ARSENICAL RESISTANCE OPERON REPRESSOR ARSR-RELATED"/>
    <property type="match status" value="1"/>
</dbReference>
<dbReference type="GO" id="GO:0004792">
    <property type="term" value="F:thiosulfate-cyanide sulfurtransferase activity"/>
    <property type="evidence" value="ECO:0007669"/>
    <property type="project" value="InterPro"/>
</dbReference>
<name>A0A1I4CCU9_9ACTN</name>
<dbReference type="Pfam" id="PF01022">
    <property type="entry name" value="HTH_5"/>
    <property type="match status" value="1"/>
</dbReference>
<dbReference type="Pfam" id="PF00581">
    <property type="entry name" value="Rhodanese"/>
    <property type="match status" value="1"/>
</dbReference>
<dbReference type="Proteomes" id="UP000199152">
    <property type="component" value="Unassembled WGS sequence"/>
</dbReference>
<dbReference type="GO" id="GO:0003700">
    <property type="term" value="F:DNA-binding transcription factor activity"/>
    <property type="evidence" value="ECO:0007669"/>
    <property type="project" value="InterPro"/>
</dbReference>
<dbReference type="PROSITE" id="PS00380">
    <property type="entry name" value="RHODANESE_1"/>
    <property type="match status" value="1"/>
</dbReference>
<dbReference type="STRING" id="504800.SAMN04488085_103428"/>
<dbReference type="PROSITE" id="PS50987">
    <property type="entry name" value="HTH_ARSR_2"/>
    <property type="match status" value="1"/>
</dbReference>
<accession>A0A1I4CCU9</accession>
<dbReference type="PROSITE" id="PS50206">
    <property type="entry name" value="RHODANESE_3"/>
    <property type="match status" value="1"/>
</dbReference>
<dbReference type="InParanoid" id="A0A1I4CCU9"/>